<organism evidence="2">
    <name type="scientific">hydrothermal vent metagenome</name>
    <dbReference type="NCBI Taxonomy" id="652676"/>
    <lineage>
        <taxon>unclassified sequences</taxon>
        <taxon>metagenomes</taxon>
        <taxon>ecological metagenomes</taxon>
    </lineage>
</organism>
<dbReference type="EMBL" id="UOEK01000647">
    <property type="protein sequence ID" value="VAW09763.1"/>
    <property type="molecule type" value="Genomic_DNA"/>
</dbReference>
<dbReference type="NCBIfam" id="TIGR03084">
    <property type="entry name" value="TIGR03084 family metal-binding protein"/>
    <property type="match status" value="1"/>
</dbReference>
<protein>
    <recommendedName>
        <fullName evidence="1">Mycothiol-dependent maleylpyruvate isomerase metal-binding domain-containing protein</fullName>
    </recommendedName>
</protein>
<proteinExistence type="predicted"/>
<feature type="domain" description="Mycothiol-dependent maleylpyruvate isomerase metal-binding" evidence="1">
    <location>
        <begin position="12"/>
        <end position="149"/>
    </location>
</feature>
<dbReference type="AlphaFoldDB" id="A0A3B0T149"/>
<name>A0A3B0T149_9ZZZZ</name>
<dbReference type="InterPro" id="IPR024344">
    <property type="entry name" value="MDMPI_metal-binding"/>
</dbReference>
<dbReference type="SUPFAM" id="SSF109854">
    <property type="entry name" value="DinB/YfiT-like putative metalloenzymes"/>
    <property type="match status" value="1"/>
</dbReference>
<evidence type="ECO:0000313" key="2">
    <source>
        <dbReference type="EMBL" id="VAW09763.1"/>
    </source>
</evidence>
<dbReference type="Gene3D" id="1.20.120.450">
    <property type="entry name" value="dinb family like domain"/>
    <property type="match status" value="1"/>
</dbReference>
<evidence type="ECO:0000259" key="1">
    <source>
        <dbReference type="Pfam" id="PF11716"/>
    </source>
</evidence>
<gene>
    <name evidence="2" type="ORF">MNBD_ACTINO02-3140</name>
</gene>
<dbReference type="GO" id="GO:0046872">
    <property type="term" value="F:metal ion binding"/>
    <property type="evidence" value="ECO:0007669"/>
    <property type="project" value="InterPro"/>
</dbReference>
<dbReference type="InterPro" id="IPR017517">
    <property type="entry name" value="Maleyloyr_isom"/>
</dbReference>
<dbReference type="InterPro" id="IPR034660">
    <property type="entry name" value="DinB/YfiT-like"/>
</dbReference>
<accession>A0A3B0T149</accession>
<dbReference type="Pfam" id="PF11716">
    <property type="entry name" value="MDMPI_N"/>
    <property type="match status" value="1"/>
</dbReference>
<dbReference type="InterPro" id="IPR017518">
    <property type="entry name" value="CHP03084"/>
</dbReference>
<reference evidence="2" key="1">
    <citation type="submission" date="2018-06" db="EMBL/GenBank/DDBJ databases">
        <authorList>
            <person name="Zhirakovskaya E."/>
        </authorList>
    </citation>
    <scope>NUCLEOTIDE SEQUENCE</scope>
</reference>
<sequence length="265" mass="28540">MDITQIAQDLVAEQDALDDIVAGASADNWMSPTPSAGWNVADQIGHLTYFDRAAAVAISDPGTFSTMVADLLTAAASGGTSFDDFTLVEFRTMAPHALLKEWRSARQLLAGAAATLTNDTRVDWYGPSMSGRSFLTARLMEVWAHGQDVVDAIGVDREGTNRLHHIAQLGFITRQWSYKNRGLAVPDSDVSLKLVAPSGEIWEFGPEDAHDEVAGPAIDFCLVVTQRRHIDDTGLEATPLAREWLELAQAFAGPPTDGPPAGPVR</sequence>
<dbReference type="NCBIfam" id="TIGR03083">
    <property type="entry name" value="maleylpyruvate isomerase family mycothiol-dependent enzyme"/>
    <property type="match status" value="1"/>
</dbReference>